<dbReference type="InterPro" id="IPR003439">
    <property type="entry name" value="ABC_transporter-like_ATP-bd"/>
</dbReference>
<dbReference type="Gene3D" id="3.40.50.300">
    <property type="entry name" value="P-loop containing nucleotide triphosphate hydrolases"/>
    <property type="match status" value="1"/>
</dbReference>
<feature type="transmembrane region" description="Helical" evidence="11">
    <location>
        <begin position="616"/>
        <end position="639"/>
    </location>
</feature>
<dbReference type="RefSeq" id="WP_205306760.1">
    <property type="nucleotide sequence ID" value="NZ_BAAAVF010000021.1"/>
</dbReference>
<gene>
    <name evidence="13" type="ORF">JOD49_001657</name>
</gene>
<keyword evidence="2" id="KW-0813">Transport</keyword>
<keyword evidence="13" id="KW-0378">Hydrolase</keyword>
<dbReference type="Proteomes" id="UP000698059">
    <property type="component" value="Unassembled WGS sequence"/>
</dbReference>
<evidence type="ECO:0000313" key="13">
    <source>
        <dbReference type="EMBL" id="MBM7478737.1"/>
    </source>
</evidence>
<dbReference type="InterPro" id="IPR017911">
    <property type="entry name" value="MacB-like_ATP-bd"/>
</dbReference>
<evidence type="ECO:0000256" key="3">
    <source>
        <dbReference type="ARBA" id="ARBA00022475"/>
    </source>
</evidence>
<dbReference type="SUPFAM" id="SSF52540">
    <property type="entry name" value="P-loop containing nucleoside triphosphate hydrolases"/>
    <property type="match status" value="1"/>
</dbReference>
<dbReference type="PROSITE" id="PS50893">
    <property type="entry name" value="ABC_TRANSPORTER_2"/>
    <property type="match status" value="1"/>
</dbReference>
<dbReference type="InterPro" id="IPR003838">
    <property type="entry name" value="ABC3_permease_C"/>
</dbReference>
<name>A0ABS2LED4_9CELL</name>
<evidence type="ECO:0000256" key="7">
    <source>
        <dbReference type="ARBA" id="ARBA00022989"/>
    </source>
</evidence>
<dbReference type="PANTHER" id="PTHR24220:SF86">
    <property type="entry name" value="ABC TRANSPORTER ABCH.1"/>
    <property type="match status" value="1"/>
</dbReference>
<keyword evidence="4 11" id="KW-0812">Transmembrane</keyword>
<evidence type="ECO:0000256" key="2">
    <source>
        <dbReference type="ARBA" id="ARBA00022448"/>
    </source>
</evidence>
<dbReference type="CDD" id="cd03255">
    <property type="entry name" value="ABC_MJ0796_LolCDE_FtsE"/>
    <property type="match status" value="1"/>
</dbReference>
<evidence type="ECO:0000313" key="14">
    <source>
        <dbReference type="Proteomes" id="UP000698059"/>
    </source>
</evidence>
<proteinExistence type="inferred from homology"/>
<comment type="subcellular location">
    <subcellularLocation>
        <location evidence="1">Cell inner membrane</location>
        <topology evidence="1">Multi-pass membrane protein</topology>
    </subcellularLocation>
</comment>
<evidence type="ECO:0000256" key="8">
    <source>
        <dbReference type="ARBA" id="ARBA00023136"/>
    </source>
</evidence>
<evidence type="ECO:0000256" key="11">
    <source>
        <dbReference type="SAM" id="Phobius"/>
    </source>
</evidence>
<feature type="transmembrane region" description="Helical" evidence="11">
    <location>
        <begin position="571"/>
        <end position="604"/>
    </location>
</feature>
<dbReference type="Pfam" id="PF00005">
    <property type="entry name" value="ABC_tran"/>
    <property type="match status" value="1"/>
</dbReference>
<feature type="domain" description="ABC transporter" evidence="12">
    <location>
        <begin position="22"/>
        <end position="258"/>
    </location>
</feature>
<dbReference type="InterPro" id="IPR027417">
    <property type="entry name" value="P-loop_NTPase"/>
</dbReference>
<evidence type="ECO:0000259" key="12">
    <source>
        <dbReference type="PROSITE" id="PS50893"/>
    </source>
</evidence>
<dbReference type="InterPro" id="IPR017871">
    <property type="entry name" value="ABC_transporter-like_CS"/>
</dbReference>
<evidence type="ECO:0000256" key="10">
    <source>
        <dbReference type="SAM" id="MobiDB-lite"/>
    </source>
</evidence>
<dbReference type="GO" id="GO:0005524">
    <property type="term" value="F:ATP binding"/>
    <property type="evidence" value="ECO:0007669"/>
    <property type="project" value="UniProtKB-KW"/>
</dbReference>
<dbReference type="PANTHER" id="PTHR24220">
    <property type="entry name" value="IMPORT ATP-BINDING PROTEIN"/>
    <property type="match status" value="1"/>
</dbReference>
<comment type="caution">
    <text evidence="13">The sequence shown here is derived from an EMBL/GenBank/DDBJ whole genome shotgun (WGS) entry which is preliminary data.</text>
</comment>
<organism evidence="13 14">
    <name type="scientific">Oerskovia jenensis</name>
    <dbReference type="NCBI Taxonomy" id="162169"/>
    <lineage>
        <taxon>Bacteria</taxon>
        <taxon>Bacillati</taxon>
        <taxon>Actinomycetota</taxon>
        <taxon>Actinomycetes</taxon>
        <taxon>Micrococcales</taxon>
        <taxon>Cellulomonadaceae</taxon>
        <taxon>Oerskovia</taxon>
    </lineage>
</organism>
<keyword evidence="6 13" id="KW-0067">ATP-binding</keyword>
<dbReference type="InterPro" id="IPR015854">
    <property type="entry name" value="ABC_transpr_LolD-like"/>
</dbReference>
<dbReference type="SMART" id="SM00382">
    <property type="entry name" value="AAA"/>
    <property type="match status" value="1"/>
</dbReference>
<evidence type="ECO:0000256" key="5">
    <source>
        <dbReference type="ARBA" id="ARBA00022741"/>
    </source>
</evidence>
<protein>
    <submittedName>
        <fullName evidence="13">Macrolide transport system ATP-binding/permease protein</fullName>
        <ecNumber evidence="13">3.6.3.-</ecNumber>
    </submittedName>
</protein>
<reference evidence="13 14" key="1">
    <citation type="submission" date="2021-01" db="EMBL/GenBank/DDBJ databases">
        <title>Sequencing the genomes of 1000 actinobacteria strains.</title>
        <authorList>
            <person name="Klenk H.-P."/>
        </authorList>
    </citation>
    <scope>NUCLEOTIDE SEQUENCE [LARGE SCALE GENOMIC DNA]</scope>
    <source>
        <strain evidence="13 14">DSM 46000</strain>
    </source>
</reference>
<dbReference type="EC" id="3.6.3.-" evidence="13"/>
<dbReference type="GO" id="GO:0016787">
    <property type="term" value="F:hydrolase activity"/>
    <property type="evidence" value="ECO:0007669"/>
    <property type="project" value="UniProtKB-KW"/>
</dbReference>
<dbReference type="PROSITE" id="PS00211">
    <property type="entry name" value="ABC_TRANSPORTER_1"/>
    <property type="match status" value="1"/>
</dbReference>
<dbReference type="Pfam" id="PF02687">
    <property type="entry name" value="FtsX"/>
    <property type="match status" value="1"/>
</dbReference>
<evidence type="ECO:0000256" key="9">
    <source>
        <dbReference type="ARBA" id="ARBA00038388"/>
    </source>
</evidence>
<sequence length="649" mass="67387">MVDTALDEDLRGAAGDLTRPVIELRGITRRYANGTTALGGVDLTIRPGERVAVVGRSGSGKSTLLNILGLLDAPDSGEVLIDGHPVESAQDRVRAEWRASELGFVFQRSHLIPALSVRENVLLGLRYSTASTSDADQVVTDSLRAVGLAHKEQARARTLSGGEMQRVAIARTLARPARLWLADEPTGNLDSAQSLEIIEELKRRAAERGAALVVVTHEPDIAAQLDRVITLHDGVVVADTTSTSTGSRGPVEDPLGGTVHERRPRTRSTTRLARTLRFVVQGITSNAGRTASGTVASALAVALTVTALGLAQSAAGQVTDLFDAQRATQVTANLTADGAADARRPVRVDAVADFPGVTGVELWRLHPETPVANGTLTALTVDLVSVEEAPGEVTDTAVTWAPGDDGVLAEGEVLLGADLARRLGVTQLDVSPEITVQGAPLRVVGLVTASRSGTATGSAFVGPSTVEGLPASLSSELFVTTVPGAARNVADRLQSLADPFETTRMTIDPVLEPGSFKGELQDSVSASLQVLAVVAALAGLIGVVFVNLLSVSSRTAELGVRRAFGARRSELVMLVVGECTALAVLGALVGLVTGFAAVMVVTAVARWQPLFDERLLLVPLAGALVFGIVGGLPPAVAAGRIEPADAVRS</sequence>
<keyword evidence="3" id="KW-1003">Cell membrane</keyword>
<evidence type="ECO:0000256" key="6">
    <source>
        <dbReference type="ARBA" id="ARBA00022840"/>
    </source>
</evidence>
<evidence type="ECO:0000256" key="1">
    <source>
        <dbReference type="ARBA" id="ARBA00004429"/>
    </source>
</evidence>
<dbReference type="EMBL" id="JAFBBO010000001">
    <property type="protein sequence ID" value="MBM7478737.1"/>
    <property type="molecule type" value="Genomic_DNA"/>
</dbReference>
<comment type="similarity">
    <text evidence="9">Belongs to the ABC transporter superfamily. Macrolide exporter (TC 3.A.1.122) family.</text>
</comment>
<keyword evidence="7 11" id="KW-1133">Transmembrane helix</keyword>
<feature type="region of interest" description="Disordered" evidence="10">
    <location>
        <begin position="240"/>
        <end position="267"/>
    </location>
</feature>
<keyword evidence="5" id="KW-0547">Nucleotide-binding</keyword>
<keyword evidence="8 11" id="KW-0472">Membrane</keyword>
<evidence type="ECO:0000256" key="4">
    <source>
        <dbReference type="ARBA" id="ARBA00022692"/>
    </source>
</evidence>
<feature type="transmembrane region" description="Helical" evidence="11">
    <location>
        <begin position="530"/>
        <end position="550"/>
    </location>
</feature>
<accession>A0ABS2LED4</accession>
<keyword evidence="14" id="KW-1185">Reference proteome</keyword>
<dbReference type="InterPro" id="IPR003593">
    <property type="entry name" value="AAA+_ATPase"/>
</dbReference>